<evidence type="ECO:0000313" key="6">
    <source>
        <dbReference type="EMBL" id="CAK9153958.1"/>
    </source>
</evidence>
<organism evidence="6 7">
    <name type="scientific">Ilex paraguariensis</name>
    <name type="common">yerba mate</name>
    <dbReference type="NCBI Taxonomy" id="185542"/>
    <lineage>
        <taxon>Eukaryota</taxon>
        <taxon>Viridiplantae</taxon>
        <taxon>Streptophyta</taxon>
        <taxon>Embryophyta</taxon>
        <taxon>Tracheophyta</taxon>
        <taxon>Spermatophyta</taxon>
        <taxon>Magnoliopsida</taxon>
        <taxon>eudicotyledons</taxon>
        <taxon>Gunneridae</taxon>
        <taxon>Pentapetalae</taxon>
        <taxon>asterids</taxon>
        <taxon>campanulids</taxon>
        <taxon>Aquifoliales</taxon>
        <taxon>Aquifoliaceae</taxon>
        <taxon>Ilex</taxon>
    </lineage>
</organism>
<dbReference type="SUPFAM" id="SSF54364">
    <property type="entry name" value="Translation initiation factor IF3, N-terminal domain"/>
    <property type="match status" value="1"/>
</dbReference>
<feature type="compositionally biased region" description="Polar residues" evidence="4">
    <location>
        <begin position="480"/>
        <end position="493"/>
    </location>
</feature>
<comment type="similarity">
    <text evidence="1">Belongs to the IF-3 family.</text>
</comment>
<dbReference type="Gene3D" id="3.30.110.10">
    <property type="entry name" value="Translation initiation factor 3 (IF-3), C-terminal domain"/>
    <property type="match status" value="1"/>
</dbReference>
<dbReference type="Pfam" id="PF05198">
    <property type="entry name" value="IF3_N"/>
    <property type="match status" value="1"/>
</dbReference>
<proteinExistence type="inferred from homology"/>
<reference evidence="6 7" key="1">
    <citation type="submission" date="2024-02" db="EMBL/GenBank/DDBJ databases">
        <authorList>
            <person name="Vignale AGUSTIN F."/>
            <person name="Sosa J E."/>
            <person name="Modenutti C."/>
        </authorList>
    </citation>
    <scope>NUCLEOTIDE SEQUENCE [LARGE SCALE GENOMIC DNA]</scope>
</reference>
<keyword evidence="7" id="KW-1185">Reference proteome</keyword>
<comment type="caution">
    <text evidence="6">The sequence shown here is derived from an EMBL/GenBank/DDBJ whole genome shotgun (WGS) entry which is preliminary data.</text>
</comment>
<name>A0ABC8SFW5_9AQUA</name>
<protein>
    <recommendedName>
        <fullName evidence="5">Translation initiation factor 3 N-terminal domain-containing protein</fullName>
    </recommendedName>
</protein>
<dbReference type="GO" id="GO:0003743">
    <property type="term" value="F:translation initiation factor activity"/>
    <property type="evidence" value="ECO:0007669"/>
    <property type="project" value="UniProtKB-KW"/>
</dbReference>
<dbReference type="InterPro" id="IPR019814">
    <property type="entry name" value="Translation_initiation_fac_3_N"/>
</dbReference>
<evidence type="ECO:0000256" key="3">
    <source>
        <dbReference type="ARBA" id="ARBA00022917"/>
    </source>
</evidence>
<evidence type="ECO:0000259" key="5">
    <source>
        <dbReference type="Pfam" id="PF05198"/>
    </source>
</evidence>
<keyword evidence="3" id="KW-0648">Protein biosynthesis</keyword>
<dbReference type="InterPro" id="IPR001288">
    <property type="entry name" value="Translation_initiation_fac_3"/>
</dbReference>
<dbReference type="Proteomes" id="UP001642360">
    <property type="component" value="Unassembled WGS sequence"/>
</dbReference>
<feature type="compositionally biased region" description="Polar residues" evidence="4">
    <location>
        <begin position="538"/>
        <end position="548"/>
    </location>
</feature>
<gene>
    <name evidence="6" type="ORF">ILEXP_LOCUS22259</name>
</gene>
<evidence type="ECO:0000256" key="2">
    <source>
        <dbReference type="ARBA" id="ARBA00022540"/>
    </source>
</evidence>
<dbReference type="PANTHER" id="PTHR10938:SF4">
    <property type="entry name" value="TRANSLATION INITIATION FACTOR IF3-1, MITOCHONDRIAL"/>
    <property type="match status" value="1"/>
</dbReference>
<accession>A0ABC8SFW5</accession>
<dbReference type="AlphaFoldDB" id="A0ABC8SFW5"/>
<keyword evidence="2" id="KW-0396">Initiation factor</keyword>
<dbReference type="InterPro" id="IPR036787">
    <property type="entry name" value="T_IF-3_N_sf"/>
</dbReference>
<dbReference type="PANTHER" id="PTHR10938">
    <property type="entry name" value="TRANSLATION INITIATION FACTOR IF-3"/>
    <property type="match status" value="1"/>
</dbReference>
<feature type="compositionally biased region" description="Polar residues" evidence="4">
    <location>
        <begin position="371"/>
        <end position="384"/>
    </location>
</feature>
<feature type="compositionally biased region" description="Polar residues" evidence="4">
    <location>
        <begin position="504"/>
        <end position="530"/>
    </location>
</feature>
<feature type="region of interest" description="Disordered" evidence="4">
    <location>
        <begin position="145"/>
        <end position="166"/>
    </location>
</feature>
<sequence length="587" mass="65288">MAFWCRVKQLQLNRLSNQFKRCYFQTYGPCSVDRRASYSKICVLNRPNWFIYRPQNGLPTNVRFFAAPVQTKPKQEEKDTSGPRLNEQIKAEYVRLVTDEGHGVVSRREALERARRQRLDLVEVQRHAQPPVCKLMDYHKEKYKQQIKDKDRSKGKSEMSLRKGDSKEVRIAGKIEQKDLQMKADMVKRLMERGYRVKCTAMNAEDDLGGLLSRLSALIEDVAIVESGPRVEKKQAYVVVRHVKFGPSKKGPGKKLSEAVQPTGNVQKVAVSPPSTSFSLQSPIPFEQNLDAKESGLVTDNEIISEEAPTSPSVELPGDDLEKEKSLWSVSDAGDEFDKIFAFGNAINGAANSCTKEPMKAAPELASLPANTSSEVMSTRPVLNSTRTPTVPSSPSETPLRPDNRYRKEPINRFPPTKSMDINVPGARDQTRLELQYSAQAKQPRFDLNSSTRTRETKQVEGEASMFGNLKLPADEFPNQEPSHPTSIKSPASSYGIFSAPKATDTSIKENVTTESNRYKKGSSSNSNRDPTPVGVSANPSSPTSRSDGSGRAGVGKGGQERWGRFSSENSNVIPSRNTEMEAKVQR</sequence>
<dbReference type="EMBL" id="CAUOFW020002469">
    <property type="protein sequence ID" value="CAK9153958.1"/>
    <property type="molecule type" value="Genomic_DNA"/>
</dbReference>
<dbReference type="FunFam" id="3.30.110.10:FF:000005">
    <property type="entry name" value="Translation initiation factor 3 (IF-3) family protein"/>
    <property type="match status" value="1"/>
</dbReference>
<feature type="region of interest" description="Disordered" evidence="4">
    <location>
        <begin position="371"/>
        <end position="424"/>
    </location>
</feature>
<feature type="compositionally biased region" description="Basic and acidic residues" evidence="4">
    <location>
        <begin position="400"/>
        <end position="411"/>
    </location>
</feature>
<dbReference type="InterPro" id="IPR036788">
    <property type="entry name" value="T_IF-3_C_sf"/>
</dbReference>
<evidence type="ECO:0000256" key="1">
    <source>
        <dbReference type="ARBA" id="ARBA00005439"/>
    </source>
</evidence>
<evidence type="ECO:0000256" key="4">
    <source>
        <dbReference type="SAM" id="MobiDB-lite"/>
    </source>
</evidence>
<feature type="compositionally biased region" description="Polar residues" evidence="4">
    <location>
        <begin position="567"/>
        <end position="578"/>
    </location>
</feature>
<dbReference type="NCBIfam" id="TIGR00168">
    <property type="entry name" value="infC"/>
    <property type="match status" value="1"/>
</dbReference>
<feature type="compositionally biased region" description="Low complexity" evidence="4">
    <location>
        <begin position="385"/>
        <end position="399"/>
    </location>
</feature>
<feature type="domain" description="Translation initiation factor 3 N-terminal" evidence="5">
    <location>
        <begin position="85"/>
        <end position="151"/>
    </location>
</feature>
<evidence type="ECO:0000313" key="7">
    <source>
        <dbReference type="Proteomes" id="UP001642360"/>
    </source>
</evidence>
<dbReference type="Gene3D" id="3.10.20.80">
    <property type="entry name" value="Translation initiation factor 3 (IF-3), N-terminal domain"/>
    <property type="match status" value="1"/>
</dbReference>
<dbReference type="SUPFAM" id="SSF55200">
    <property type="entry name" value="Translation initiation factor IF3, C-terminal domain"/>
    <property type="match status" value="1"/>
</dbReference>
<feature type="region of interest" description="Disordered" evidence="4">
    <location>
        <begin position="438"/>
        <end position="587"/>
    </location>
</feature>